<evidence type="ECO:0000313" key="2">
    <source>
        <dbReference type="EMBL" id="MBE4747624.1"/>
    </source>
</evidence>
<feature type="compositionally biased region" description="Acidic residues" evidence="1">
    <location>
        <begin position="601"/>
        <end position="610"/>
    </location>
</feature>
<keyword evidence="3" id="KW-1185">Reference proteome</keyword>
<evidence type="ECO:0008006" key="4">
    <source>
        <dbReference type="Google" id="ProtNLM"/>
    </source>
</evidence>
<evidence type="ECO:0000313" key="3">
    <source>
        <dbReference type="Proteomes" id="UP001516472"/>
    </source>
</evidence>
<sequence length="906" mass="99084">MKKVILVLAVVLVGLGVAGALLYRNASPSNADHRLLSVASNDETVASVVVNLRLLKSVRSVASWKDRIEPAEKYLLKVGNLPHRHRELLLETFSSFASGFVKTAEGPAPFRMFASHGSAEEALDALKKAHLVEATSGEDYVLIDAETCDREGPFRLLKGDKLLAFVPTALATDLAARLAQEPGQKMAPLLIAQGGINLLPFLESLAPPLVQMALAREEITDNAKRLTLTLRTDTDGGIWAELDVFGEHPDQLQKLWEKATAADSPLKSVAETSVKVTPSKDAFRLTVDVNALQKHTDVLTRSFSPFQNEALTAEALKELDDVEEALLDPKDLHPYDEALTPASFFTLSGEDCSPRNGFALDDTKKLRLAFASLSSRENQPGVDFVSLTSSVCLPPHYTPVLAKREWMEVRIQQPELGRPTCGPLADEADGMTSEEDFSSESSNDMDVAKTRVGFALKPGVDTQKLSSIEGSVTVQVPTRVKKATLAFRPPYGRTELVFPEGKLSVEATRVSGDGLTFQLGSEGTPPSVLAVRVLNTAGKHLETESRSGFSASMTLPFIGRVQSNDTSILARGKPDQLEFVLVDATTPHARPFKLTPPFPAPEEDEQEGGEEPGATLEPLSQAVFEKTLQAPEAIAQRQEHYTRYASGGLIASPEAPGAVPSPFKVLLQTQGIFENNLEIVWTEDVRRHFVQMDTTLQLEILEVDFVDGTRLRPENMQETQESESGAKEYVWGSRFGDQRTWSKTVSLGSPNVAANDLRGVLYSDFLPHRLEEVPIARIKGQLSFSLPETVAVSPLTPLSLHSRATIGEARFHVSSIAQEEISLLSENTDQPGFAAMFADAQGRPVRANLEKRTDFDDATFRLDFETQGPVRQWQMLQAGGASKTYTYPFEITAQAPKPVAARKQRR</sequence>
<protein>
    <recommendedName>
        <fullName evidence="4">DUF4340 domain-containing protein</fullName>
    </recommendedName>
</protein>
<proteinExistence type="predicted"/>
<accession>A0ABR9PIF5</accession>
<comment type="caution">
    <text evidence="2">The sequence shown here is derived from an EMBL/GenBank/DDBJ whole genome shotgun (WGS) entry which is preliminary data.</text>
</comment>
<reference evidence="2 3" key="1">
    <citation type="submission" date="2020-02" db="EMBL/GenBank/DDBJ databases">
        <authorList>
            <person name="Babadi Z.K."/>
            <person name="Risdian C."/>
            <person name="Ebrahimipour G.H."/>
            <person name="Wink J."/>
        </authorList>
    </citation>
    <scope>NUCLEOTIDE SEQUENCE [LARGE SCALE GENOMIC DNA]</scope>
    <source>
        <strain evidence="2 3">ZKHCc1 1396</strain>
    </source>
</reference>
<organism evidence="2 3">
    <name type="scientific">Corallococcus soli</name>
    <dbReference type="NCBI Taxonomy" id="2710757"/>
    <lineage>
        <taxon>Bacteria</taxon>
        <taxon>Pseudomonadati</taxon>
        <taxon>Myxococcota</taxon>
        <taxon>Myxococcia</taxon>
        <taxon>Myxococcales</taxon>
        <taxon>Cystobacterineae</taxon>
        <taxon>Myxococcaceae</taxon>
        <taxon>Corallococcus</taxon>
    </lineage>
</organism>
<dbReference type="RefSeq" id="WP_193346989.1">
    <property type="nucleotide sequence ID" value="NZ_CBCSIP010000429.1"/>
</dbReference>
<feature type="region of interest" description="Disordered" evidence="1">
    <location>
        <begin position="590"/>
        <end position="614"/>
    </location>
</feature>
<gene>
    <name evidence="2" type="ORF">G4177_05445</name>
</gene>
<dbReference type="EMBL" id="JAAIYO010000001">
    <property type="protein sequence ID" value="MBE4747624.1"/>
    <property type="molecule type" value="Genomic_DNA"/>
</dbReference>
<evidence type="ECO:0000256" key="1">
    <source>
        <dbReference type="SAM" id="MobiDB-lite"/>
    </source>
</evidence>
<name>A0ABR9PIF5_9BACT</name>
<dbReference type="Proteomes" id="UP001516472">
    <property type="component" value="Unassembled WGS sequence"/>
</dbReference>